<evidence type="ECO:0000259" key="2">
    <source>
        <dbReference type="Pfam" id="PF00155"/>
    </source>
</evidence>
<gene>
    <name evidence="3" type="ORF">SAMN04488094_102513</name>
</gene>
<dbReference type="STRING" id="441112.SAMN04488094_102513"/>
<keyword evidence="1 3" id="KW-0032">Aminotransferase</keyword>
<dbReference type="EMBL" id="FOLG01000002">
    <property type="protein sequence ID" value="SFC09391.1"/>
    <property type="molecule type" value="Genomic_DNA"/>
</dbReference>
<organism evidence="3 4">
    <name type="scientific">Tropicimonas isoalkanivorans</name>
    <dbReference type="NCBI Taxonomy" id="441112"/>
    <lineage>
        <taxon>Bacteria</taxon>
        <taxon>Pseudomonadati</taxon>
        <taxon>Pseudomonadota</taxon>
        <taxon>Alphaproteobacteria</taxon>
        <taxon>Rhodobacterales</taxon>
        <taxon>Roseobacteraceae</taxon>
        <taxon>Tropicimonas</taxon>
    </lineage>
</organism>
<dbReference type="Gene3D" id="3.90.1150.10">
    <property type="entry name" value="Aspartate Aminotransferase, domain 1"/>
    <property type="match status" value="1"/>
</dbReference>
<dbReference type="AlphaFoldDB" id="A0A1I1GCU4"/>
<dbReference type="Gene3D" id="3.40.640.10">
    <property type="entry name" value="Type I PLP-dependent aspartate aminotransferase-like (Major domain)"/>
    <property type="match status" value="1"/>
</dbReference>
<evidence type="ECO:0000313" key="3">
    <source>
        <dbReference type="EMBL" id="SFC09391.1"/>
    </source>
</evidence>
<dbReference type="GO" id="GO:0008483">
    <property type="term" value="F:transaminase activity"/>
    <property type="evidence" value="ECO:0007669"/>
    <property type="project" value="UniProtKB-KW"/>
</dbReference>
<name>A0A1I1GCU4_9RHOB</name>
<protein>
    <recommendedName>
        <fullName evidence="1">Aminotransferase</fullName>
        <ecNumber evidence="1">2.6.1.-</ecNumber>
    </recommendedName>
</protein>
<dbReference type="CDD" id="cd00609">
    <property type="entry name" value="AAT_like"/>
    <property type="match status" value="1"/>
</dbReference>
<dbReference type="EC" id="2.6.1.-" evidence="1"/>
<dbReference type="PROSITE" id="PS00105">
    <property type="entry name" value="AA_TRANSFER_CLASS_1"/>
    <property type="match status" value="1"/>
</dbReference>
<comment type="cofactor">
    <cofactor evidence="1">
        <name>pyridoxal 5'-phosphate</name>
        <dbReference type="ChEBI" id="CHEBI:597326"/>
    </cofactor>
</comment>
<dbReference type="PANTHER" id="PTHR42691:SF1">
    <property type="entry name" value="ASPARTATE AMINOTRANSFERASE YHDR-RELATED"/>
    <property type="match status" value="1"/>
</dbReference>
<dbReference type="GO" id="GO:0030170">
    <property type="term" value="F:pyridoxal phosphate binding"/>
    <property type="evidence" value="ECO:0007669"/>
    <property type="project" value="InterPro"/>
</dbReference>
<dbReference type="InterPro" id="IPR004839">
    <property type="entry name" value="Aminotransferase_I/II_large"/>
</dbReference>
<dbReference type="InterPro" id="IPR015422">
    <property type="entry name" value="PyrdxlP-dep_Trfase_small"/>
</dbReference>
<comment type="similarity">
    <text evidence="1">Belongs to the class-I pyridoxal-phosphate-dependent aminotransferase family.</text>
</comment>
<dbReference type="InterPro" id="IPR015424">
    <property type="entry name" value="PyrdxlP-dep_Trfase"/>
</dbReference>
<dbReference type="OrthoDB" id="9804474at2"/>
<dbReference type="InterPro" id="IPR004838">
    <property type="entry name" value="NHTrfase_class1_PyrdxlP-BS"/>
</dbReference>
<reference evidence="3 4" key="1">
    <citation type="submission" date="2016-10" db="EMBL/GenBank/DDBJ databases">
        <authorList>
            <person name="de Groot N.N."/>
        </authorList>
    </citation>
    <scope>NUCLEOTIDE SEQUENCE [LARGE SCALE GENOMIC DNA]</scope>
    <source>
        <strain evidence="3 4">DSM 19548</strain>
    </source>
</reference>
<dbReference type="SUPFAM" id="SSF53383">
    <property type="entry name" value="PLP-dependent transferases"/>
    <property type="match status" value="1"/>
</dbReference>
<dbReference type="InterPro" id="IPR015421">
    <property type="entry name" value="PyrdxlP-dep_Trfase_major"/>
</dbReference>
<dbReference type="PANTHER" id="PTHR42691">
    <property type="entry name" value="ASPARTATE AMINOTRANSFERASE YHDR-RELATED"/>
    <property type="match status" value="1"/>
</dbReference>
<evidence type="ECO:0000313" key="4">
    <source>
        <dbReference type="Proteomes" id="UP000198728"/>
    </source>
</evidence>
<keyword evidence="4" id="KW-1185">Reference proteome</keyword>
<keyword evidence="1 3" id="KW-0808">Transferase</keyword>
<dbReference type="RefSeq" id="WP_093359850.1">
    <property type="nucleotide sequence ID" value="NZ_FOLG01000002.1"/>
</dbReference>
<sequence length="391" mass="42644">MSFLSQRSRSASDEIRPVFEFFAGYRADVPDENVRADLTFGNPHEMPLPGLVACLKDRAEPHSVDWFAYKTSEEEPRTAVADTLRAELGLPFTPEDIAMTAGAFGAIAAAFSMLLDPGDECITPLPGWFCYSTMLAARGARTVPVPLSEGTFELDVAAIEAAITARTRIVVVNTPHNPTGVIYSRERLSELADMLTAKSEEIGHPIFVLSDEPYRRIRFDGHSFTSPAAIYARTLIDYSYGKILLAPGLRIGYLAISPLMPEDERTALQSIMTTTQVSEGWAFPDAPLQYAIGDLEKLSIDIGALEARRDRMHGALTQWGYDLTKPAGTFYLWGRAPGGDSAAFAEALARDGVFIMPGTLFDRPSDFRICLTATSEMIEASLPAFKAAAGI</sequence>
<evidence type="ECO:0000256" key="1">
    <source>
        <dbReference type="RuleBase" id="RU000481"/>
    </source>
</evidence>
<proteinExistence type="inferred from homology"/>
<dbReference type="Pfam" id="PF00155">
    <property type="entry name" value="Aminotran_1_2"/>
    <property type="match status" value="1"/>
</dbReference>
<feature type="domain" description="Aminotransferase class I/classII large" evidence="2">
    <location>
        <begin position="69"/>
        <end position="379"/>
    </location>
</feature>
<dbReference type="Proteomes" id="UP000198728">
    <property type="component" value="Unassembled WGS sequence"/>
</dbReference>
<accession>A0A1I1GCU4</accession>